<gene>
    <name evidence="1" type="ORF">CLUP02_18365</name>
</gene>
<organism evidence="1 2">
    <name type="scientific">Colletotrichum lupini</name>
    <dbReference type="NCBI Taxonomy" id="145971"/>
    <lineage>
        <taxon>Eukaryota</taxon>
        <taxon>Fungi</taxon>
        <taxon>Dikarya</taxon>
        <taxon>Ascomycota</taxon>
        <taxon>Pezizomycotina</taxon>
        <taxon>Sordariomycetes</taxon>
        <taxon>Hypocreomycetidae</taxon>
        <taxon>Glomerellales</taxon>
        <taxon>Glomerellaceae</taxon>
        <taxon>Colletotrichum</taxon>
        <taxon>Colletotrichum acutatum species complex</taxon>
    </lineage>
</organism>
<sequence>MSKLVFGLHGEPAEWDQQRDWGRHLARLHVSLMGLIRTPLDNEITKAFAFPKTCTIGMLGSHYILHLSTISVWYMLDPHGISRAT</sequence>
<dbReference type="AlphaFoldDB" id="A0A9Q8WBT3"/>
<evidence type="ECO:0000313" key="2">
    <source>
        <dbReference type="Proteomes" id="UP000830671"/>
    </source>
</evidence>
<name>A0A9Q8WBT3_9PEZI</name>
<dbReference type="GeneID" id="73352277"/>
<dbReference type="KEGG" id="clup:CLUP02_18365"/>
<proteinExistence type="predicted"/>
<dbReference type="RefSeq" id="XP_049138491.1">
    <property type="nucleotide sequence ID" value="XM_049297267.1"/>
</dbReference>
<keyword evidence="2" id="KW-1185">Reference proteome</keyword>
<protein>
    <submittedName>
        <fullName evidence="1">Uncharacterized protein</fullName>
    </submittedName>
</protein>
<reference evidence="1" key="1">
    <citation type="journal article" date="2021" name="Mol. Plant Microbe Interact.">
        <title>Complete Genome Sequence of the Plant-Pathogenic Fungus Colletotrichum lupini.</title>
        <authorList>
            <person name="Baroncelli R."/>
            <person name="Pensec F."/>
            <person name="Da Lio D."/>
            <person name="Boufleur T."/>
            <person name="Vicente I."/>
            <person name="Sarrocco S."/>
            <person name="Picot A."/>
            <person name="Baraldi E."/>
            <person name="Sukno S."/>
            <person name="Thon M."/>
            <person name="Le Floch G."/>
        </authorList>
    </citation>
    <scope>NUCLEOTIDE SEQUENCE</scope>
    <source>
        <strain evidence="1">IMI 504893</strain>
    </source>
</reference>
<accession>A0A9Q8WBT3</accession>
<dbReference type="EMBL" id="CP019473">
    <property type="protein sequence ID" value="UQC76850.1"/>
    <property type="molecule type" value="Genomic_DNA"/>
</dbReference>
<dbReference type="Proteomes" id="UP000830671">
    <property type="component" value="Chromosome 11"/>
</dbReference>
<evidence type="ECO:0000313" key="1">
    <source>
        <dbReference type="EMBL" id="UQC76850.1"/>
    </source>
</evidence>